<evidence type="ECO:0000256" key="5">
    <source>
        <dbReference type="ARBA" id="ARBA00022692"/>
    </source>
</evidence>
<keyword evidence="8" id="KW-0406">Ion transport</keyword>
<dbReference type="PANTHER" id="PTHR18966">
    <property type="entry name" value="IONOTROPIC GLUTAMATE RECEPTOR"/>
    <property type="match status" value="1"/>
</dbReference>
<dbReference type="RefSeq" id="XP_030751945.1">
    <property type="nucleotide sequence ID" value="XM_030896085.1"/>
</dbReference>
<keyword evidence="4" id="KW-1003">Cell membrane</keyword>
<feature type="transmembrane region" description="Helical" evidence="19">
    <location>
        <begin position="811"/>
        <end position="835"/>
    </location>
</feature>
<dbReference type="InterPro" id="IPR001828">
    <property type="entry name" value="ANF_lig-bd_rcpt"/>
</dbReference>
<dbReference type="InterPro" id="IPR019594">
    <property type="entry name" value="Glu/Gly-bd"/>
</dbReference>
<dbReference type="GO" id="GO:0015276">
    <property type="term" value="F:ligand-gated monoatomic ion channel activity"/>
    <property type="evidence" value="ECO:0007669"/>
    <property type="project" value="InterPro"/>
</dbReference>
<evidence type="ECO:0000259" key="21">
    <source>
        <dbReference type="SMART" id="SM00918"/>
    </source>
</evidence>
<dbReference type="CDD" id="cd06382">
    <property type="entry name" value="PBP1_iGluR_Kainate"/>
    <property type="match status" value="1"/>
</dbReference>
<feature type="transmembrane region" description="Helical" evidence="19">
    <location>
        <begin position="547"/>
        <end position="566"/>
    </location>
</feature>
<evidence type="ECO:0000256" key="13">
    <source>
        <dbReference type="ARBA" id="ARBA00023286"/>
    </source>
</evidence>
<dbReference type="AlphaFoldDB" id="A0A6J2XM40"/>
<feature type="domain" description="Ionotropic glutamate receptor L-glutamate and glycine-binding" evidence="21">
    <location>
        <begin position="426"/>
        <end position="491"/>
    </location>
</feature>
<feature type="binding site" evidence="16">
    <location>
        <position position="674"/>
    </location>
    <ligand>
        <name>L-glutamate</name>
        <dbReference type="ChEBI" id="CHEBI:29985"/>
    </ligand>
</feature>
<feature type="site" description="Interaction with the cone snail toxin Con-ikot-ikot" evidence="17">
    <location>
        <position position="679"/>
    </location>
</feature>
<evidence type="ECO:0000313" key="22">
    <source>
        <dbReference type="Proteomes" id="UP000504635"/>
    </source>
</evidence>
<evidence type="ECO:0000256" key="8">
    <source>
        <dbReference type="ARBA" id="ARBA00023065"/>
    </source>
</evidence>
<dbReference type="SUPFAM" id="SSF53822">
    <property type="entry name" value="Periplasmic binding protein-like I"/>
    <property type="match status" value="1"/>
</dbReference>
<gene>
    <name evidence="23" type="primary">LOC115879317</name>
</gene>
<evidence type="ECO:0000256" key="11">
    <source>
        <dbReference type="ARBA" id="ARBA00023180"/>
    </source>
</evidence>
<protein>
    <submittedName>
        <fullName evidence="23">Glutamate receptor ionotropic, kainate 2-like isoform X1</fullName>
    </submittedName>
</protein>
<reference evidence="23" key="1">
    <citation type="submission" date="2025-08" db="UniProtKB">
        <authorList>
            <consortium name="RefSeq"/>
        </authorList>
    </citation>
    <scope>IDENTIFICATION</scope>
    <source>
        <tissue evidence="23">Gonads</tissue>
    </source>
</reference>
<evidence type="ECO:0000256" key="17">
    <source>
        <dbReference type="PIRSR" id="PIRSR601508-2"/>
    </source>
</evidence>
<keyword evidence="12" id="KW-0628">Postsynaptic cell membrane</keyword>
<dbReference type="Proteomes" id="UP000504635">
    <property type="component" value="Unplaced"/>
</dbReference>
<comment type="subcellular location">
    <subcellularLocation>
        <location evidence="1">Cell membrane</location>
        <topology evidence="1">Multi-pass membrane protein</topology>
    </subcellularLocation>
    <subcellularLocation>
        <location evidence="15">Postsynaptic cell membrane</location>
    </subcellularLocation>
</comment>
<comment type="similarity">
    <text evidence="2">Belongs to the glutamate-gated ion channel (TC 1.A.10.1) family.</text>
</comment>
<dbReference type="GO" id="GO:0045211">
    <property type="term" value="C:postsynaptic membrane"/>
    <property type="evidence" value="ECO:0007669"/>
    <property type="project" value="UniProtKB-SubCell"/>
</dbReference>
<evidence type="ECO:0000256" key="7">
    <source>
        <dbReference type="ARBA" id="ARBA00023018"/>
    </source>
</evidence>
<evidence type="ECO:0000256" key="6">
    <source>
        <dbReference type="ARBA" id="ARBA00022989"/>
    </source>
</evidence>
<evidence type="ECO:0000256" key="16">
    <source>
        <dbReference type="PIRSR" id="PIRSR601508-1"/>
    </source>
</evidence>
<dbReference type="OrthoDB" id="5984008at2759"/>
<evidence type="ECO:0000256" key="4">
    <source>
        <dbReference type="ARBA" id="ARBA00022475"/>
    </source>
</evidence>
<feature type="binding site" evidence="16">
    <location>
        <position position="502"/>
    </location>
    <ligand>
        <name>L-glutamate</name>
        <dbReference type="ChEBI" id="CHEBI:29985"/>
    </ligand>
</feature>
<dbReference type="InterPro" id="IPR001320">
    <property type="entry name" value="Iontro_rcpt_C"/>
</dbReference>
<evidence type="ECO:0000256" key="12">
    <source>
        <dbReference type="ARBA" id="ARBA00023257"/>
    </source>
</evidence>
<evidence type="ECO:0000256" key="3">
    <source>
        <dbReference type="ARBA" id="ARBA00022448"/>
    </source>
</evidence>
<evidence type="ECO:0000313" key="23">
    <source>
        <dbReference type="RefSeq" id="XP_030751945.1"/>
    </source>
</evidence>
<evidence type="ECO:0000256" key="10">
    <source>
        <dbReference type="ARBA" id="ARBA00023170"/>
    </source>
</evidence>
<feature type="disulfide bond" evidence="18">
    <location>
        <begin position="77"/>
        <end position="327"/>
    </location>
</feature>
<feature type="site" description="Interaction with the cone snail toxin Con-ikot-ikot" evidence="17">
    <location>
        <position position="767"/>
    </location>
</feature>
<feature type="transmembrane region" description="Helical" evidence="19">
    <location>
        <begin position="623"/>
        <end position="643"/>
    </location>
</feature>
<evidence type="ECO:0000256" key="18">
    <source>
        <dbReference type="PIRSR" id="PIRSR601508-3"/>
    </source>
</evidence>
<keyword evidence="9 19" id="KW-0472">Membrane</keyword>
<dbReference type="InterPro" id="IPR001508">
    <property type="entry name" value="Iono_Glu_rcpt_met"/>
</dbReference>
<keyword evidence="18" id="KW-1015">Disulfide bond</keyword>
<accession>A0A6J2XM40</accession>
<keyword evidence="11" id="KW-0325">Glycoprotein</keyword>
<keyword evidence="14" id="KW-0407">Ion channel</keyword>
<dbReference type="GeneID" id="115879317"/>
<dbReference type="Pfam" id="PF10613">
    <property type="entry name" value="Lig_chan-Glu_bd"/>
    <property type="match status" value="1"/>
</dbReference>
<feature type="binding site" evidence="16">
    <location>
        <position position="507"/>
    </location>
    <ligand>
        <name>L-glutamate</name>
        <dbReference type="ChEBI" id="CHEBI:29985"/>
    </ligand>
</feature>
<dbReference type="Gene3D" id="1.10.287.70">
    <property type="match status" value="1"/>
</dbReference>
<feature type="domain" description="Ionotropic glutamate receptor C-terminal" evidence="20">
    <location>
        <begin position="416"/>
        <end position="784"/>
    </location>
</feature>
<keyword evidence="7" id="KW-0770">Synapse</keyword>
<dbReference type="FunFam" id="1.10.287.70:FF:000105">
    <property type="entry name" value="Eye-enriched kainate receptor, isoform A"/>
    <property type="match status" value="1"/>
</dbReference>
<dbReference type="InParanoid" id="A0A6J2XM40"/>
<dbReference type="KEGG" id="soy:115879317"/>
<dbReference type="SMART" id="SM00918">
    <property type="entry name" value="Lig_chan-Glu_bd"/>
    <property type="match status" value="1"/>
</dbReference>
<evidence type="ECO:0000259" key="20">
    <source>
        <dbReference type="SMART" id="SM00079"/>
    </source>
</evidence>
<dbReference type="Gene3D" id="3.40.190.10">
    <property type="entry name" value="Periplasmic binding protein-like II"/>
    <property type="match status" value="2"/>
</dbReference>
<keyword evidence="10" id="KW-0675">Receptor</keyword>
<keyword evidence="5 19" id="KW-0812">Transmembrane</keyword>
<feature type="binding site" evidence="16">
    <location>
        <position position="721"/>
    </location>
    <ligand>
        <name>L-glutamate</name>
        <dbReference type="ChEBI" id="CHEBI:29985"/>
    </ligand>
</feature>
<evidence type="ECO:0000256" key="14">
    <source>
        <dbReference type="ARBA" id="ARBA00023303"/>
    </source>
</evidence>
<evidence type="ECO:0000256" key="19">
    <source>
        <dbReference type="SAM" id="Phobius"/>
    </source>
</evidence>
<keyword evidence="6 19" id="KW-1133">Transmembrane helix</keyword>
<dbReference type="InterPro" id="IPR028082">
    <property type="entry name" value="Peripla_BP_I"/>
</dbReference>
<dbReference type="Pfam" id="PF00060">
    <property type="entry name" value="Lig_chan"/>
    <property type="match status" value="1"/>
</dbReference>
<dbReference type="Pfam" id="PF01094">
    <property type="entry name" value="ANF_receptor"/>
    <property type="match status" value="1"/>
</dbReference>
<proteinExistence type="inferred from homology"/>
<sequence length="877" mass="99689">MMEDVKYFIVLLFASSISPLKTQYRIGGLFNDVVHQVAFQVIINDLNNENLDSSFEFIPDPFNASYFNSLEARKGVCTLLERGVIGIFGPSSLHTSNYIQAICDQKEIPQVEIHYDSKIDRNKCVVNLHPHPNEIFQFFKHLIVSLGWDKVVVLFEDNESLLRVSPLLELNMEYGVDLIFKQLEKDSTGSYRQILNILKKMPEKNIILDCSINVLEEVLTQAQQVGIMTDDYYYILTNLDMGAINLEPFKYGGANITGARIFDPKSERVLEINDKILDILRIPEEDKEMWTMRLSTALLIDGIHLFYNVIKEMTSVQNEIRAESLDCRDFNSWKFGYTLANQIKGNDFHGAITGSIKFDVEGFRRDFNIELLELTEPGLIKVGEWNTMKKVLHIKRPHNEVVEEGTTTEPNLFNRTFKVITVLTDPYVMIKQLPDQLIGNDRYEGFGIDVIHELSLLLGFNYTILEQKDGVIGNLNRNTNQWNGAIREIMDGNADLAITDLTITSERETAVDFTMPFMNLGISILYRKPIPVPPSLFMFTSPFSTSVWVMLGVAYMLVSIAIFIMGRLSPSEWTSPFPCIEEPEYLINQFSIRNSLWFTIGGLLQQGSELAPTSISIRTVSGVWWFFVLIMVASYTANLAAFLTVETLVTPFKNIDELARQTDISYGVKKNGATENFFRDSNVSSHRKIFNFLREHPEMNTKDNEEGVMRVENENYAFFMESTSVEYIVQRHCSLAQVGGLLDDKGYGIAMKKYSPYRNDLSTAVLKLQETGKLTQLKIKWWKEKRGGSTCSVSSESASAEALDLKNVGGVFLVLFLGAIFALIGSFLEMAASIYKRCKSSNLNFKEELRKELAFTLKFKTNVKEAPMKSISDTKSI</sequence>
<dbReference type="FunFam" id="3.40.190.10:FF:000061">
    <property type="entry name" value="Glutamate receptor, ionotropic kainate"/>
    <property type="match status" value="1"/>
</dbReference>
<feature type="disulfide bond" evidence="18">
    <location>
        <begin position="733"/>
        <end position="791"/>
    </location>
</feature>
<name>A0A6J2XM40_SITOR</name>
<dbReference type="Gene3D" id="3.40.50.2300">
    <property type="match status" value="2"/>
</dbReference>
<dbReference type="GO" id="GO:0038023">
    <property type="term" value="F:signaling receptor activity"/>
    <property type="evidence" value="ECO:0007669"/>
    <property type="project" value="InterPro"/>
</dbReference>
<dbReference type="FunFam" id="3.40.190.10:FF:000178">
    <property type="entry name" value="Glutamate receptor subunit"/>
    <property type="match status" value="1"/>
</dbReference>
<organism evidence="22 23">
    <name type="scientific">Sitophilus oryzae</name>
    <name type="common">Rice weevil</name>
    <name type="synonym">Curculio oryzae</name>
    <dbReference type="NCBI Taxonomy" id="7048"/>
    <lineage>
        <taxon>Eukaryota</taxon>
        <taxon>Metazoa</taxon>
        <taxon>Ecdysozoa</taxon>
        <taxon>Arthropoda</taxon>
        <taxon>Hexapoda</taxon>
        <taxon>Insecta</taxon>
        <taxon>Pterygota</taxon>
        <taxon>Neoptera</taxon>
        <taxon>Endopterygota</taxon>
        <taxon>Coleoptera</taxon>
        <taxon>Polyphaga</taxon>
        <taxon>Cucujiformia</taxon>
        <taxon>Curculionidae</taxon>
        <taxon>Dryophthorinae</taxon>
        <taxon>Sitophilus</taxon>
    </lineage>
</organism>
<dbReference type="PRINTS" id="PR00177">
    <property type="entry name" value="NMDARECEPTOR"/>
</dbReference>
<keyword evidence="13" id="KW-1071">Ligand-gated ion channel</keyword>
<dbReference type="SUPFAM" id="SSF53850">
    <property type="entry name" value="Periplasmic binding protein-like II"/>
    <property type="match status" value="1"/>
</dbReference>
<keyword evidence="3" id="KW-0813">Transport</keyword>
<evidence type="ECO:0000256" key="1">
    <source>
        <dbReference type="ARBA" id="ARBA00004651"/>
    </source>
</evidence>
<dbReference type="InterPro" id="IPR015683">
    <property type="entry name" value="Ionotropic_Glu_rcpt"/>
</dbReference>
<evidence type="ECO:0000256" key="9">
    <source>
        <dbReference type="ARBA" id="ARBA00023136"/>
    </source>
</evidence>
<evidence type="ECO:0000256" key="15">
    <source>
        <dbReference type="ARBA" id="ARBA00034100"/>
    </source>
</evidence>
<dbReference type="SMART" id="SM00079">
    <property type="entry name" value="PBPe"/>
    <property type="match status" value="1"/>
</dbReference>
<evidence type="ECO:0000256" key="2">
    <source>
        <dbReference type="ARBA" id="ARBA00008685"/>
    </source>
</evidence>
<keyword evidence="22" id="KW-1185">Reference proteome</keyword>